<reference evidence="1 2" key="1">
    <citation type="submission" date="2024-08" db="EMBL/GenBank/DDBJ databases">
        <title>Insights into the chromosomal genome structure of Flemingia macrophylla.</title>
        <authorList>
            <person name="Ding Y."/>
            <person name="Zhao Y."/>
            <person name="Bi W."/>
            <person name="Wu M."/>
            <person name="Zhao G."/>
            <person name="Gong Y."/>
            <person name="Li W."/>
            <person name="Zhang P."/>
        </authorList>
    </citation>
    <scope>NUCLEOTIDE SEQUENCE [LARGE SCALE GENOMIC DNA]</scope>
    <source>
        <strain evidence="1">DYQJB</strain>
        <tissue evidence="1">Leaf</tissue>
    </source>
</reference>
<evidence type="ECO:0000313" key="1">
    <source>
        <dbReference type="EMBL" id="KAL2322380.1"/>
    </source>
</evidence>
<dbReference type="SUPFAM" id="SSF52777">
    <property type="entry name" value="CoA-dependent acyltransferases"/>
    <property type="match status" value="1"/>
</dbReference>
<name>A0ABD1LFS6_9FABA</name>
<sequence length="185" mass="20348">MTIGSFPSNPIQAENGLLHLCETQSLATAATEARPFGGTKFSWCKAVPVGTSITVLGLLLSKPPQIPLLQKALHALQTSHPILHCKFHHDPSNNTFHFLTPPTPTVQIHPFNLPSTTQILQAQAQDQDNLFHALLHYQMSSDTWRSPSESYDVLYASTYSIASNLFARGSDSRGEDEQVVLDARD</sequence>
<evidence type="ECO:0000313" key="2">
    <source>
        <dbReference type="Proteomes" id="UP001603857"/>
    </source>
</evidence>
<dbReference type="PANTHER" id="PTHR34375:SF2">
    <property type="entry name" value="GATA ZINC FINGER PROTEIN"/>
    <property type="match status" value="1"/>
</dbReference>
<accession>A0ABD1LFS6</accession>
<gene>
    <name evidence="1" type="ORF">Fmac_026759</name>
</gene>
<dbReference type="PANTHER" id="PTHR34375">
    <property type="entry name" value="GATA ZINC FINGER PROTEIN-RELATED"/>
    <property type="match status" value="1"/>
</dbReference>
<comment type="caution">
    <text evidence="1">The sequence shown here is derived from an EMBL/GenBank/DDBJ whole genome shotgun (WGS) entry which is preliminary data.</text>
</comment>
<keyword evidence="2" id="KW-1185">Reference proteome</keyword>
<dbReference type="AlphaFoldDB" id="A0ABD1LFS6"/>
<organism evidence="1 2">
    <name type="scientific">Flemingia macrophylla</name>
    <dbReference type="NCBI Taxonomy" id="520843"/>
    <lineage>
        <taxon>Eukaryota</taxon>
        <taxon>Viridiplantae</taxon>
        <taxon>Streptophyta</taxon>
        <taxon>Embryophyta</taxon>
        <taxon>Tracheophyta</taxon>
        <taxon>Spermatophyta</taxon>
        <taxon>Magnoliopsida</taxon>
        <taxon>eudicotyledons</taxon>
        <taxon>Gunneridae</taxon>
        <taxon>Pentapetalae</taxon>
        <taxon>rosids</taxon>
        <taxon>fabids</taxon>
        <taxon>Fabales</taxon>
        <taxon>Fabaceae</taxon>
        <taxon>Papilionoideae</taxon>
        <taxon>50 kb inversion clade</taxon>
        <taxon>NPAAA clade</taxon>
        <taxon>indigoferoid/millettioid clade</taxon>
        <taxon>Phaseoleae</taxon>
        <taxon>Flemingia</taxon>
    </lineage>
</organism>
<dbReference type="Proteomes" id="UP001603857">
    <property type="component" value="Unassembled WGS sequence"/>
</dbReference>
<protein>
    <submittedName>
        <fullName evidence="1">Uncharacterized protein</fullName>
    </submittedName>
</protein>
<dbReference type="EMBL" id="JBGMDY010000009">
    <property type="protein sequence ID" value="KAL2322380.1"/>
    <property type="molecule type" value="Genomic_DNA"/>
</dbReference>
<proteinExistence type="predicted"/>